<evidence type="ECO:0000313" key="2">
    <source>
        <dbReference type="EMBL" id="KIM40374.1"/>
    </source>
</evidence>
<reference evidence="2 3" key="1">
    <citation type="submission" date="2014-04" db="EMBL/GenBank/DDBJ databases">
        <authorList>
            <consortium name="DOE Joint Genome Institute"/>
            <person name="Kuo A."/>
            <person name="Gay G."/>
            <person name="Dore J."/>
            <person name="Kohler A."/>
            <person name="Nagy L.G."/>
            <person name="Floudas D."/>
            <person name="Copeland A."/>
            <person name="Barry K.W."/>
            <person name="Cichocki N."/>
            <person name="Veneault-Fourrey C."/>
            <person name="LaButti K."/>
            <person name="Lindquist E.A."/>
            <person name="Lipzen A."/>
            <person name="Lundell T."/>
            <person name="Morin E."/>
            <person name="Murat C."/>
            <person name="Sun H."/>
            <person name="Tunlid A."/>
            <person name="Henrissat B."/>
            <person name="Grigoriev I.V."/>
            <person name="Hibbett D.S."/>
            <person name="Martin F."/>
            <person name="Nordberg H.P."/>
            <person name="Cantor M.N."/>
            <person name="Hua S.X."/>
        </authorList>
    </citation>
    <scope>NUCLEOTIDE SEQUENCE [LARGE SCALE GENOMIC DNA]</scope>
    <source>
        <strain evidence="3">h7</strain>
    </source>
</reference>
<feature type="compositionally biased region" description="Low complexity" evidence="1">
    <location>
        <begin position="27"/>
        <end position="37"/>
    </location>
</feature>
<feature type="region of interest" description="Disordered" evidence="1">
    <location>
        <begin position="135"/>
        <end position="192"/>
    </location>
</feature>
<reference evidence="3" key="2">
    <citation type="submission" date="2015-01" db="EMBL/GenBank/DDBJ databases">
        <title>Evolutionary Origins and Diversification of the Mycorrhizal Mutualists.</title>
        <authorList>
            <consortium name="DOE Joint Genome Institute"/>
            <consortium name="Mycorrhizal Genomics Consortium"/>
            <person name="Kohler A."/>
            <person name="Kuo A."/>
            <person name="Nagy L.G."/>
            <person name="Floudas D."/>
            <person name="Copeland A."/>
            <person name="Barry K.W."/>
            <person name="Cichocki N."/>
            <person name="Veneault-Fourrey C."/>
            <person name="LaButti K."/>
            <person name="Lindquist E.A."/>
            <person name="Lipzen A."/>
            <person name="Lundell T."/>
            <person name="Morin E."/>
            <person name="Murat C."/>
            <person name="Riley R."/>
            <person name="Ohm R."/>
            <person name="Sun H."/>
            <person name="Tunlid A."/>
            <person name="Henrissat B."/>
            <person name="Grigoriev I.V."/>
            <person name="Hibbett D.S."/>
            <person name="Martin F."/>
        </authorList>
    </citation>
    <scope>NUCLEOTIDE SEQUENCE [LARGE SCALE GENOMIC DNA]</scope>
    <source>
        <strain evidence="3">h7</strain>
    </source>
</reference>
<feature type="region of interest" description="Disordered" evidence="1">
    <location>
        <begin position="1"/>
        <end position="46"/>
    </location>
</feature>
<dbReference type="EMBL" id="KN831783">
    <property type="protein sequence ID" value="KIM40374.1"/>
    <property type="molecule type" value="Genomic_DNA"/>
</dbReference>
<name>A0A0C3C825_HEBCY</name>
<proteinExistence type="predicted"/>
<dbReference type="HOGENOM" id="CLU_541914_0_0_1"/>
<gene>
    <name evidence="2" type="ORF">M413DRAFT_446562</name>
</gene>
<dbReference type="OrthoDB" id="2963154at2759"/>
<feature type="compositionally biased region" description="Pro residues" evidence="1">
    <location>
        <begin position="172"/>
        <end position="181"/>
    </location>
</feature>
<dbReference type="Proteomes" id="UP000053424">
    <property type="component" value="Unassembled WGS sequence"/>
</dbReference>
<organism evidence="2 3">
    <name type="scientific">Hebeloma cylindrosporum</name>
    <dbReference type="NCBI Taxonomy" id="76867"/>
    <lineage>
        <taxon>Eukaryota</taxon>
        <taxon>Fungi</taxon>
        <taxon>Dikarya</taxon>
        <taxon>Basidiomycota</taxon>
        <taxon>Agaricomycotina</taxon>
        <taxon>Agaricomycetes</taxon>
        <taxon>Agaricomycetidae</taxon>
        <taxon>Agaricales</taxon>
        <taxon>Agaricineae</taxon>
        <taxon>Hymenogastraceae</taxon>
        <taxon>Hebeloma</taxon>
    </lineage>
</organism>
<feature type="compositionally biased region" description="Polar residues" evidence="1">
    <location>
        <begin position="150"/>
        <end position="159"/>
    </location>
</feature>
<accession>A0A0C3C825</accession>
<protein>
    <submittedName>
        <fullName evidence="2">Uncharacterized protein</fullName>
    </submittedName>
</protein>
<evidence type="ECO:0000256" key="1">
    <source>
        <dbReference type="SAM" id="MobiDB-lite"/>
    </source>
</evidence>
<sequence>MTLSQDPSQFDRPDLSSRMAPRRRLPRPSASATSSTLQNGIVGQPTQPGFTFSQFLGMFDEEPPTLSGGFHPPGVSYLRADSYPFDAYGPGPSRTHSGSYRGFQPSPYVVESGWSKDVFGKDLYVGHGRIEEVDDEAAVSGNRGGDEESNVSSPQNRKTASIFHSEEYPLISTPPPCPRPKNLPSLRETSTTSDIRTFQPFSAATLPMTLPPLTSTNATSPLILDERSEINILRENLSLLGSSLEDVKFMNTYFLANSIEHDLSRHVDLCTRLEESLGSLTSTLTSRFQIGAEEWNVRSSSWHQKYCKRLFSLRTTLQRLTRMRQLIGNPPFRPRQRLAILAKLEQHEAKLADLASKYGTAFDRLRLRHLHFLLTQAHMEARQQKAMKARSLSRASFERRWNEGKRYRATLRSNFHDLRQEFYSNSQRSGRHAYAP</sequence>
<evidence type="ECO:0000313" key="3">
    <source>
        <dbReference type="Proteomes" id="UP000053424"/>
    </source>
</evidence>
<keyword evidence="3" id="KW-1185">Reference proteome</keyword>
<dbReference type="AlphaFoldDB" id="A0A0C3C825"/>